<dbReference type="OrthoDB" id="9815233at2"/>
<dbReference type="PANTHER" id="PTHR43277:SF3">
    <property type="entry name" value="DECARBOXYLASE, PUTATIVE-RELATED"/>
    <property type="match status" value="1"/>
</dbReference>
<keyword evidence="9" id="KW-1185">Reference proteome</keyword>
<keyword evidence="3" id="KW-0210">Decarboxylase</keyword>
<dbReference type="InterPro" id="IPR015421">
    <property type="entry name" value="PyrdxlP-dep_Trfase_major"/>
</dbReference>
<dbReference type="Pfam" id="PF03711">
    <property type="entry name" value="OKR_DC_1_C"/>
    <property type="match status" value="1"/>
</dbReference>
<dbReference type="Gene3D" id="3.40.640.10">
    <property type="entry name" value="Type I PLP-dependent aspartate aminotransferase-like (Major domain)"/>
    <property type="match status" value="1"/>
</dbReference>
<dbReference type="Proteomes" id="UP000093482">
    <property type="component" value="Unassembled WGS sequence"/>
</dbReference>
<reference evidence="8 9" key="1">
    <citation type="submission" date="2016-07" db="EMBL/GenBank/DDBJ databases">
        <title>Caryophanon latum genome sequencing.</title>
        <authorList>
            <person name="Verma A."/>
            <person name="Pal Y."/>
            <person name="Krishnamurthi S."/>
        </authorList>
    </citation>
    <scope>NUCLEOTIDE SEQUENCE [LARGE SCALE GENOMIC DNA]</scope>
    <source>
        <strain evidence="8 9">DSM 14151</strain>
    </source>
</reference>
<accession>A0A1C0Z372</accession>
<comment type="similarity">
    <text evidence="2">Belongs to the Orn/Lys/Arg decarboxylase class-I family.</text>
</comment>
<feature type="domain" description="Orn/Lys/Arg decarboxylase C-terminal" evidence="7">
    <location>
        <begin position="370"/>
        <end position="450"/>
    </location>
</feature>
<evidence type="ECO:0000256" key="5">
    <source>
        <dbReference type="ARBA" id="ARBA00023239"/>
    </source>
</evidence>
<dbReference type="InterPro" id="IPR036633">
    <property type="entry name" value="Prn/Lys/Arg_de-COase_C_sf"/>
</dbReference>
<comment type="cofactor">
    <cofactor evidence="1">
        <name>pyridoxal 5'-phosphate</name>
        <dbReference type="ChEBI" id="CHEBI:597326"/>
    </cofactor>
</comment>
<evidence type="ECO:0000256" key="3">
    <source>
        <dbReference type="ARBA" id="ARBA00022793"/>
    </source>
</evidence>
<feature type="domain" description="Orn/Lys/Arg decarboxylases family 1 pyridoxal-P attachment site" evidence="6">
    <location>
        <begin position="9"/>
        <end position="297"/>
    </location>
</feature>
<evidence type="ECO:0000256" key="2">
    <source>
        <dbReference type="ARBA" id="ARBA00010671"/>
    </source>
</evidence>
<evidence type="ECO:0000256" key="4">
    <source>
        <dbReference type="ARBA" id="ARBA00022898"/>
    </source>
</evidence>
<keyword evidence="5" id="KW-0456">Lyase</keyword>
<evidence type="ECO:0000259" key="7">
    <source>
        <dbReference type="Pfam" id="PF03711"/>
    </source>
</evidence>
<proteinExistence type="inferred from homology"/>
<dbReference type="EMBL" id="MATO01000004">
    <property type="protein sequence ID" value="OCS93875.1"/>
    <property type="molecule type" value="Genomic_DNA"/>
</dbReference>
<dbReference type="InterPro" id="IPR052357">
    <property type="entry name" value="Orn_Lys_Arg_decarboxylase-I"/>
</dbReference>
<dbReference type="PANTHER" id="PTHR43277">
    <property type="entry name" value="ARGININE DECARBOXYLASE"/>
    <property type="match status" value="1"/>
</dbReference>
<dbReference type="Pfam" id="PF01276">
    <property type="entry name" value="OKR_DC_1"/>
    <property type="match status" value="1"/>
</dbReference>
<dbReference type="GO" id="GO:0016831">
    <property type="term" value="F:carboxy-lyase activity"/>
    <property type="evidence" value="ECO:0007669"/>
    <property type="project" value="UniProtKB-KW"/>
</dbReference>
<protein>
    <submittedName>
        <fullName evidence="8">Lysine decarboxylase</fullName>
    </submittedName>
</protein>
<evidence type="ECO:0000256" key="1">
    <source>
        <dbReference type="ARBA" id="ARBA00001933"/>
    </source>
</evidence>
<dbReference type="AlphaFoldDB" id="A0A1C0Z372"/>
<dbReference type="SUPFAM" id="SSF55904">
    <property type="entry name" value="Ornithine decarboxylase C-terminal domain"/>
    <property type="match status" value="1"/>
</dbReference>
<dbReference type="Gene3D" id="3.90.105.10">
    <property type="entry name" value="Molybdopterin biosynthesis moea protein, domain 2"/>
    <property type="match status" value="1"/>
</dbReference>
<organism evidence="8 9">
    <name type="scientific">Caryophanon latum</name>
    <dbReference type="NCBI Taxonomy" id="33977"/>
    <lineage>
        <taxon>Bacteria</taxon>
        <taxon>Bacillati</taxon>
        <taxon>Bacillota</taxon>
        <taxon>Bacilli</taxon>
        <taxon>Bacillales</taxon>
        <taxon>Caryophanaceae</taxon>
        <taxon>Caryophanon</taxon>
    </lineage>
</organism>
<sequence length="470" mass="52323">MTMNQQQKPLVVALEQFQQQRPISFHVPGHKNGLLSTLPQAYRTALAYDVTELTTLDDLHYAEECIAEAQQLLQKTYKSDASFFLVNGSTVGNLAMIYATCTAGDVVLVQRNAHKSVFHALELVGVIPVLLAPCFDPYTKTAGHVEVETVERAIAQYPHAKALILTNPTYYGVVHAALQEIVNVAHKASIPVLVDEAHGAHLQANASFPKSSLQCGADIVVQSAHKTLSAMTMASFLHVRSDIIKSSQVAKYLRMLQSSSPSYMLLASLDDARHVVANYTDDDFAHMMQLRARFIEALQRTVDVITPADPLKLCVRVVGYSGFQLKEALEAQHVFIELADNEQVLLVLPLLTKDQHYPYDEAVEKIERAVNVLQQQTPQHTEAPMLDYTDEVTALDTYEEGQCTLATFSEAIGRKSAEYIVPYPPGIPLLVKGERITTKHIEAIERYVALQCSIQGEHRIEQQRLYIMEE</sequence>
<keyword evidence="4" id="KW-0663">Pyridoxal phosphate</keyword>
<dbReference type="InterPro" id="IPR015424">
    <property type="entry name" value="PyrdxlP-dep_Trfase"/>
</dbReference>
<evidence type="ECO:0000313" key="9">
    <source>
        <dbReference type="Proteomes" id="UP000093482"/>
    </source>
</evidence>
<dbReference type="SUPFAM" id="SSF53383">
    <property type="entry name" value="PLP-dependent transferases"/>
    <property type="match status" value="1"/>
</dbReference>
<dbReference type="InterPro" id="IPR000310">
    <property type="entry name" value="Orn/Lys/Arg_deCO2ase_major_dom"/>
</dbReference>
<comment type="caution">
    <text evidence="8">The sequence shown here is derived from an EMBL/GenBank/DDBJ whole genome shotgun (WGS) entry which is preliminary data.</text>
</comment>
<evidence type="ECO:0000259" key="6">
    <source>
        <dbReference type="Pfam" id="PF01276"/>
    </source>
</evidence>
<gene>
    <name evidence="8" type="ORF">A6K76_04310</name>
</gene>
<name>A0A1C0Z372_9BACL</name>
<dbReference type="InterPro" id="IPR008286">
    <property type="entry name" value="Prn/Lys/Arg_de-COase_C"/>
</dbReference>
<evidence type="ECO:0000313" key="8">
    <source>
        <dbReference type="EMBL" id="OCS93875.1"/>
    </source>
</evidence>